<dbReference type="InterPro" id="IPR052775">
    <property type="entry name" value="IUN_hydrolase"/>
</dbReference>
<dbReference type="InterPro" id="IPR001910">
    <property type="entry name" value="Inosine/uridine_hydrolase_dom"/>
</dbReference>
<comment type="similarity">
    <text evidence="1">Belongs to the IUNH family.</text>
</comment>
<evidence type="ECO:0000256" key="1">
    <source>
        <dbReference type="ARBA" id="ARBA00009176"/>
    </source>
</evidence>
<dbReference type="PANTHER" id="PTHR46190">
    <property type="entry name" value="SI:CH211-201H21.5-RELATED"/>
    <property type="match status" value="1"/>
</dbReference>
<comment type="caution">
    <text evidence="3">The sequence shown here is derived from an EMBL/GenBank/DDBJ whole genome shotgun (WGS) entry which is preliminary data.</text>
</comment>
<accession>A0AA88Y770</accession>
<dbReference type="GO" id="GO:0016799">
    <property type="term" value="F:hydrolase activity, hydrolyzing N-glycosyl compounds"/>
    <property type="evidence" value="ECO:0007669"/>
    <property type="project" value="InterPro"/>
</dbReference>
<name>A0AA88Y770_PINIB</name>
<sequence length="313" mass="34646">MGTKMIIDCDTGIDDAQAIIMAVTHDNIDVKAVTCVNGNASIDNVCRNTLRVLHTCQKSQVPVYKGCITSLTGEVLMAQHVHGGDGLGDVKHFPEIDMTNLQKEHASLAIIRLTNQYPGEITMVAMGPLTNLAVAIRIDPDVSSRIKRLFIMGGNIEGKGNTSPAAEFNFRVDPEAACIVLNEFRCPITIIPWEACLSAGFTWDWVEQKWINTDTPKGNFIRDITATIRNFYKNDMRRSLYTSCDAVAMAVAIDYSVATDTQDVYATVELAGTYTKGQMICDWRKKLGKPPNVCVVLKYHHEKVQDLLKGMLM</sequence>
<reference evidence="3" key="1">
    <citation type="submission" date="2019-08" db="EMBL/GenBank/DDBJ databases">
        <title>The improved chromosome-level genome for the pearl oyster Pinctada fucata martensii using PacBio sequencing and Hi-C.</title>
        <authorList>
            <person name="Zheng Z."/>
        </authorList>
    </citation>
    <scope>NUCLEOTIDE SEQUENCE</scope>
    <source>
        <strain evidence="3">ZZ-2019</strain>
        <tissue evidence="3">Adductor muscle</tissue>
    </source>
</reference>
<dbReference type="EMBL" id="VSWD01000007">
    <property type="protein sequence ID" value="KAK3096700.1"/>
    <property type="molecule type" value="Genomic_DNA"/>
</dbReference>
<protein>
    <recommendedName>
        <fullName evidence="2">Inosine/uridine-preferring nucleoside hydrolase domain-containing protein</fullName>
    </recommendedName>
</protein>
<evidence type="ECO:0000313" key="3">
    <source>
        <dbReference type="EMBL" id="KAK3096700.1"/>
    </source>
</evidence>
<evidence type="ECO:0000259" key="2">
    <source>
        <dbReference type="Pfam" id="PF01156"/>
    </source>
</evidence>
<proteinExistence type="inferred from homology"/>
<dbReference type="Gene3D" id="3.90.245.10">
    <property type="entry name" value="Ribonucleoside hydrolase-like"/>
    <property type="match status" value="1"/>
</dbReference>
<dbReference type="PANTHER" id="PTHR46190:SF1">
    <property type="entry name" value="SI:CH211-201H21.5"/>
    <property type="match status" value="1"/>
</dbReference>
<dbReference type="InterPro" id="IPR036452">
    <property type="entry name" value="Ribo_hydro-like"/>
</dbReference>
<dbReference type="AlphaFoldDB" id="A0AA88Y770"/>
<organism evidence="3 4">
    <name type="scientific">Pinctada imbricata</name>
    <name type="common">Atlantic pearl-oyster</name>
    <name type="synonym">Pinctada martensii</name>
    <dbReference type="NCBI Taxonomy" id="66713"/>
    <lineage>
        <taxon>Eukaryota</taxon>
        <taxon>Metazoa</taxon>
        <taxon>Spiralia</taxon>
        <taxon>Lophotrochozoa</taxon>
        <taxon>Mollusca</taxon>
        <taxon>Bivalvia</taxon>
        <taxon>Autobranchia</taxon>
        <taxon>Pteriomorphia</taxon>
        <taxon>Pterioida</taxon>
        <taxon>Pterioidea</taxon>
        <taxon>Pteriidae</taxon>
        <taxon>Pinctada</taxon>
    </lineage>
</organism>
<gene>
    <name evidence="3" type="ORF">FSP39_002518</name>
</gene>
<dbReference type="SUPFAM" id="SSF53590">
    <property type="entry name" value="Nucleoside hydrolase"/>
    <property type="match status" value="1"/>
</dbReference>
<dbReference type="Proteomes" id="UP001186944">
    <property type="component" value="Unassembled WGS sequence"/>
</dbReference>
<dbReference type="CDD" id="cd02649">
    <property type="entry name" value="nuc_hydro_CeIAG"/>
    <property type="match status" value="1"/>
</dbReference>
<evidence type="ECO:0000313" key="4">
    <source>
        <dbReference type="Proteomes" id="UP001186944"/>
    </source>
</evidence>
<keyword evidence="4" id="KW-1185">Reference proteome</keyword>
<feature type="domain" description="Inosine/uridine-preferring nucleoside hydrolase" evidence="2">
    <location>
        <begin position="5"/>
        <end position="305"/>
    </location>
</feature>
<dbReference type="Pfam" id="PF01156">
    <property type="entry name" value="IU_nuc_hydro"/>
    <property type="match status" value="1"/>
</dbReference>